<accession>A0AA36FY20</accession>
<dbReference type="SMART" id="SM00211">
    <property type="entry name" value="TY"/>
    <property type="match status" value="5"/>
</dbReference>
<keyword evidence="4" id="KW-0812">Transmembrane</keyword>
<dbReference type="InterPro" id="IPR036880">
    <property type="entry name" value="Kunitz_BPTI_sf"/>
</dbReference>
<protein>
    <submittedName>
        <fullName evidence="9">Uncharacterized protein</fullName>
    </submittedName>
</protein>
<feature type="domain" description="BPTI/Kunitz inhibitor" evidence="5">
    <location>
        <begin position="1682"/>
        <end position="1732"/>
    </location>
</feature>
<dbReference type="InterPro" id="IPR002223">
    <property type="entry name" value="Kunitz_BPTI"/>
</dbReference>
<dbReference type="SMART" id="SM00289">
    <property type="entry name" value="WR1"/>
    <property type="match status" value="10"/>
</dbReference>
<reference evidence="9" key="1">
    <citation type="submission" date="2023-06" db="EMBL/GenBank/DDBJ databases">
        <authorList>
            <person name="Delattre M."/>
        </authorList>
    </citation>
    <scope>NUCLEOTIDE SEQUENCE</scope>
    <source>
        <strain evidence="9">AF72</strain>
    </source>
</reference>
<dbReference type="Pfam" id="PF00095">
    <property type="entry name" value="WAP"/>
    <property type="match status" value="6"/>
</dbReference>
<feature type="domain" description="WAP" evidence="8">
    <location>
        <begin position="130"/>
        <end position="175"/>
    </location>
</feature>
<evidence type="ECO:0000259" key="7">
    <source>
        <dbReference type="PROSITE" id="PS51252"/>
    </source>
</evidence>
<proteinExistence type="predicted"/>
<dbReference type="Gene3D" id="2.10.22.10">
    <property type="entry name" value="Antistasin, domain 1"/>
    <property type="match status" value="2"/>
</dbReference>
<dbReference type="SUPFAM" id="SSF57610">
    <property type="entry name" value="Thyroglobulin type-1 domain"/>
    <property type="match status" value="5"/>
</dbReference>
<evidence type="ECO:0000313" key="10">
    <source>
        <dbReference type="Proteomes" id="UP001177023"/>
    </source>
</evidence>
<feature type="domain" description="Thyroglobulin type-1" evidence="6">
    <location>
        <begin position="974"/>
        <end position="1042"/>
    </location>
</feature>
<evidence type="ECO:0000256" key="1">
    <source>
        <dbReference type="ARBA" id="ARBA00023157"/>
    </source>
</evidence>
<dbReference type="InterPro" id="IPR036857">
    <property type="entry name" value="Thyroglobulin_1_sf"/>
</dbReference>
<keyword evidence="4" id="KW-1133">Transmembrane helix</keyword>
<feature type="domain" description="Thyroglobulin type-1" evidence="6">
    <location>
        <begin position="1502"/>
        <end position="1572"/>
    </location>
</feature>
<evidence type="ECO:0000259" key="5">
    <source>
        <dbReference type="PROSITE" id="PS50279"/>
    </source>
</evidence>
<feature type="transmembrane region" description="Helical" evidence="4">
    <location>
        <begin position="1860"/>
        <end position="1887"/>
    </location>
</feature>
<keyword evidence="1 2" id="KW-1015">Disulfide bond</keyword>
<feature type="domain" description="Thyroglobulin type-1" evidence="6">
    <location>
        <begin position="547"/>
        <end position="631"/>
    </location>
</feature>
<dbReference type="EMBL" id="CATQJA010002560">
    <property type="protein sequence ID" value="CAJ0571376.1"/>
    <property type="molecule type" value="Genomic_DNA"/>
</dbReference>
<dbReference type="Pfam" id="PF00086">
    <property type="entry name" value="Thyroglobulin_1"/>
    <property type="match status" value="5"/>
</dbReference>
<dbReference type="PROSITE" id="PS00484">
    <property type="entry name" value="THYROGLOBULIN_1_1"/>
    <property type="match status" value="2"/>
</dbReference>
<feature type="non-terminal residue" evidence="9">
    <location>
        <position position="1939"/>
    </location>
</feature>
<dbReference type="SUPFAM" id="SSF57262">
    <property type="entry name" value="Leech antihemostatic proteins"/>
    <property type="match status" value="2"/>
</dbReference>
<dbReference type="SMART" id="SM00131">
    <property type="entry name" value="KU"/>
    <property type="match status" value="1"/>
</dbReference>
<evidence type="ECO:0000256" key="3">
    <source>
        <dbReference type="SAM" id="MobiDB-lite"/>
    </source>
</evidence>
<feature type="domain" description="Antistasin-like" evidence="7">
    <location>
        <begin position="312"/>
        <end position="337"/>
    </location>
</feature>
<dbReference type="GO" id="GO:0005615">
    <property type="term" value="C:extracellular space"/>
    <property type="evidence" value="ECO:0007669"/>
    <property type="project" value="TreeGrafter"/>
</dbReference>
<evidence type="ECO:0000259" key="8">
    <source>
        <dbReference type="PROSITE" id="PS51390"/>
    </source>
</evidence>
<dbReference type="InterPro" id="IPR008197">
    <property type="entry name" value="WAP_dom"/>
</dbReference>
<evidence type="ECO:0000256" key="4">
    <source>
        <dbReference type="SAM" id="Phobius"/>
    </source>
</evidence>
<feature type="domain" description="WAP" evidence="8">
    <location>
        <begin position="1247"/>
        <end position="1296"/>
    </location>
</feature>
<feature type="disulfide bond" evidence="2">
    <location>
        <begin position="599"/>
        <end position="606"/>
    </location>
</feature>
<dbReference type="InterPro" id="IPR004094">
    <property type="entry name" value="Antistasin-like"/>
</dbReference>
<dbReference type="Gene3D" id="4.10.75.10">
    <property type="entry name" value="Elafin-like"/>
    <property type="match status" value="4"/>
</dbReference>
<dbReference type="SMART" id="SM00217">
    <property type="entry name" value="WAP"/>
    <property type="match status" value="8"/>
</dbReference>
<evidence type="ECO:0000259" key="6">
    <source>
        <dbReference type="PROSITE" id="PS51162"/>
    </source>
</evidence>
<feature type="domain" description="WAP" evidence="8">
    <location>
        <begin position="509"/>
        <end position="558"/>
    </location>
</feature>
<name>A0AA36FY20_9BILA</name>
<dbReference type="Pfam" id="PF02822">
    <property type="entry name" value="Antistasin"/>
    <property type="match status" value="2"/>
</dbReference>
<dbReference type="InterPro" id="IPR036645">
    <property type="entry name" value="Elafin-like_sf"/>
</dbReference>
<dbReference type="InterPro" id="IPR011061">
    <property type="entry name" value="Hirudin/antistatin"/>
</dbReference>
<dbReference type="Pfam" id="PF14625">
    <property type="entry name" value="Lustrin_cystein"/>
    <property type="match status" value="3"/>
</dbReference>
<dbReference type="InterPro" id="IPR000716">
    <property type="entry name" value="Thyroglobulin_1"/>
</dbReference>
<feature type="domain" description="WAP" evidence="8">
    <location>
        <begin position="866"/>
        <end position="911"/>
    </location>
</feature>
<evidence type="ECO:0000256" key="2">
    <source>
        <dbReference type="PROSITE-ProRule" id="PRU00500"/>
    </source>
</evidence>
<dbReference type="Pfam" id="PF00014">
    <property type="entry name" value="Kunitz_BPTI"/>
    <property type="match status" value="1"/>
</dbReference>
<dbReference type="Gene3D" id="4.10.800.10">
    <property type="entry name" value="Thyroglobulin type-1"/>
    <property type="match status" value="4"/>
</dbReference>
<organism evidence="9 10">
    <name type="scientific">Mesorhabditis spiculigera</name>
    <dbReference type="NCBI Taxonomy" id="96644"/>
    <lineage>
        <taxon>Eukaryota</taxon>
        <taxon>Metazoa</taxon>
        <taxon>Ecdysozoa</taxon>
        <taxon>Nematoda</taxon>
        <taxon>Chromadorea</taxon>
        <taxon>Rhabditida</taxon>
        <taxon>Rhabditina</taxon>
        <taxon>Rhabditomorpha</taxon>
        <taxon>Rhabditoidea</taxon>
        <taxon>Rhabditidae</taxon>
        <taxon>Mesorhabditinae</taxon>
        <taxon>Mesorhabditis</taxon>
    </lineage>
</organism>
<comment type="caution">
    <text evidence="2">Lacks conserved residue(s) required for the propagation of feature annotation.</text>
</comment>
<dbReference type="InterPro" id="IPR050514">
    <property type="entry name" value="WAP_four-disulfide_core"/>
</dbReference>
<feature type="domain" description="Thyroglobulin type-1" evidence="6">
    <location>
        <begin position="1285"/>
        <end position="1369"/>
    </location>
</feature>
<feature type="region of interest" description="Disordered" evidence="3">
    <location>
        <begin position="1915"/>
        <end position="1939"/>
    </location>
</feature>
<dbReference type="PROSITE" id="PS51252">
    <property type="entry name" value="ANTISTASIN"/>
    <property type="match status" value="2"/>
</dbReference>
<feature type="domain" description="Thyroglobulin type-1" evidence="6">
    <location>
        <begin position="238"/>
        <end position="306"/>
    </location>
</feature>
<evidence type="ECO:0000313" key="9">
    <source>
        <dbReference type="EMBL" id="CAJ0571376.1"/>
    </source>
</evidence>
<dbReference type="InterPro" id="IPR028150">
    <property type="entry name" value="Lustrin_cystein"/>
</dbReference>
<dbReference type="CDD" id="cd00109">
    <property type="entry name" value="Kunitz-type"/>
    <property type="match status" value="1"/>
</dbReference>
<dbReference type="PROSITE" id="PS51390">
    <property type="entry name" value="WAP"/>
    <property type="match status" value="4"/>
</dbReference>
<dbReference type="PROSITE" id="PS51162">
    <property type="entry name" value="THYROGLOBULIN_1_2"/>
    <property type="match status" value="5"/>
</dbReference>
<dbReference type="Gene3D" id="4.10.410.10">
    <property type="entry name" value="Pancreatic trypsin inhibitor Kunitz domain"/>
    <property type="match status" value="1"/>
</dbReference>
<dbReference type="PANTHER" id="PTHR19441">
    <property type="entry name" value="WHEY ACDIC PROTEIN WAP"/>
    <property type="match status" value="1"/>
</dbReference>
<dbReference type="PANTHER" id="PTHR19441:SF95">
    <property type="entry name" value="PERLWAPIN ISOFORM X1"/>
    <property type="match status" value="1"/>
</dbReference>
<feature type="domain" description="Antistasin-like" evidence="7">
    <location>
        <begin position="1048"/>
        <end position="1073"/>
    </location>
</feature>
<sequence>MLVCFGGWCRISRECPAASCEAPLGPCLHGPALDTNGCETCSCFDPCKGVGCPGDSFCVPVPPTHCQQPPCRHLPRCVINPCPIGGPIKDSHSLLPLECRENNQCRDAATAAYCRAHTSQGGYCCPAPEPRSVPGTCPRVGVSTECNRDCVLDDACPQGHKCCFNGCGMACLPAVLSLTPTPKEPKMGACLAVDMPEEFCAGREDEEDECAVNEECPGLELCCHVGCGRRACAPAYATTPCLHARASAQTLTNFNTGYHVPTCDSEGAFEAIQAAHSLRWCVDEAGLEIAGKFSKSTRTLGRVPKCRLPRSCRILPCTKKCPLGLQLDTDGCPLCECRDPCRDVVCRKGHYCALIAVQCNADKCPPVPRCVPSTCSRSSQPPLTTESLLIECSPSTKCPTGHYCTTTGFEGRGYCCQGLGPGGNYPACPALPRLNATAVSTCDIQCSSHEECPGALCCFNGCGVSCMYRWERPKDKTPAPEIDAEIETNAVTMRKIAPAGERGYTKPTIIERAGVCPRPSPLADDSENCDDRCGIDDDCPSFQKCCSTGCRKECVDVVLPGCLMLLAAHLEALAASQPASPLPPPVQCSRAGRWKDVQCDFRANECWCAHPGTGIEIVGTRTGSDGALPDCSRPRLCSSLCAASSCPRGLLLDKSGCPLTDCQCASPCDRLDCASRGQVCIVQQEECLDAVCPLIPKCVPSACPAVSSPILRLRSPLLCGPAHQNCPTGECYPIAGHLGLGICCLRISRECPAASCEAPLGPCLHGPALDTNGCETCSCFDPCKGVGCPGDSFCVPVPPTHCQQPPCRHLPRCVINPCPIGGPIKDSHSLLPLECRENNQCRDAATAAYCRAHTSQGGYCCPAPEPRSVPGTCPRVGVSMECNRDCVLDDACPQGHKCCFNGCGMACLPAVLSLTPTPKEPKMGACLAVAMPEEFCAGREDEEDECAVNEECHGLELCCHVGCGRRACAPAYATTPCLHARASAQTLTNFNAGYHVPTCDSEGAFEAIQAAHSLRWCVDEAGLEIAGKFSKSTRTLGRVPKCRLPRSCRIFPCAKKCPLGLQLDTDGCPLCECRDPCRDVVCRKGHYCALIAVQCNADKCPPVPRCVPSTCSRSSQPPLTTESLLIECSPSTKCPTGHYCTTTGFEGRGYCCRGLGPGGNYPACPALPRLNATAVSTCDIQCSSHEECPGALCCFNGCGVSCMYRWERPRPKDKTPAPEIDAEIETNAVTMRKIAPAGERGYTKPTIIERAGVCPRPSPLADDSENCDDRCGIDDDCPSFQKCCSTGCRKECVGVVLPGCLMLLAAHLEALAASQPASPLPPPVQCSRAGRWKDVQCDIRANECWCAHPGTGIEIVGTRTGSDGALPDCSRPRPCSSLCAASSCPRGLLLDKTGCPLTDCQCASPCDRLDCASRGQVCIVQQEECLDAVCPLIPKCVPSACPAVSSPILRLRSPLLCGPAHQNCPTGECYPIAGHLGLGICCLRTARPMIEPSPGISSPPRHTNCNLLRVTYDTIRNLGGQVMAAEPVCQHANGQFSTVQCELSGSCRCVEPSTGAEVLGSKKVPLIGQDVCSAPLALCAVRCVVGCPFGVETDGVGKDRSMLCPADYYCAGEDGNGRGVCCPGGESPASSQCPHGQPYSAGAEGSVAECTALANGCPATHYCLTKPGSTAGVCCVTKRHVCHDKADPGGCSLSNQRYYYSADERTCLPMEYGGCGGNLNNFPTRDLCERFCEGIGFNMDTPLLSDDGRVSEQYEMGFMLKGPKVESQARGQLKADLLAALLSRFGLTEREVRDLSLRGADAVRFVVQSPDARVKAQRIHEAVMDGSLLVRHKNGIYAAEPQTWFATQVAEPAEVDGKSIYWAVLVAATILCLVVFAVLCCACSWVIQSKDRNGDSARSSPTDCRSHSFSHRVPVLHSSSTSTQRIHSDRSSRAHMLNY</sequence>
<gene>
    <name evidence="9" type="ORF">MSPICULIGERA_LOCUS9785</name>
</gene>
<dbReference type="Proteomes" id="UP001177023">
    <property type="component" value="Unassembled WGS sequence"/>
</dbReference>
<dbReference type="GO" id="GO:0004867">
    <property type="term" value="F:serine-type endopeptidase inhibitor activity"/>
    <property type="evidence" value="ECO:0007669"/>
    <property type="project" value="InterPro"/>
</dbReference>
<dbReference type="PROSITE" id="PS50279">
    <property type="entry name" value="BPTI_KUNITZ_2"/>
    <property type="match status" value="1"/>
</dbReference>
<keyword evidence="4" id="KW-0472">Membrane</keyword>
<feature type="disulfide bond" evidence="2">
    <location>
        <begin position="1337"/>
        <end position="1344"/>
    </location>
</feature>
<dbReference type="InterPro" id="IPR006150">
    <property type="entry name" value="Cys_repeat_1"/>
</dbReference>
<keyword evidence="10" id="KW-1185">Reference proteome</keyword>
<comment type="caution">
    <text evidence="9">The sequence shown here is derived from an EMBL/GenBank/DDBJ whole genome shotgun (WGS) entry which is preliminary data.</text>
</comment>
<dbReference type="SUPFAM" id="SSF57256">
    <property type="entry name" value="Elafin-like"/>
    <property type="match status" value="4"/>
</dbReference>
<dbReference type="SUPFAM" id="SSF57362">
    <property type="entry name" value="BPTI-like"/>
    <property type="match status" value="1"/>
</dbReference>